<feature type="region of interest" description="Disordered" evidence="1">
    <location>
        <begin position="691"/>
        <end position="772"/>
    </location>
</feature>
<organism evidence="2 3">
    <name type="scientific">Carpinus fangiana</name>
    <dbReference type="NCBI Taxonomy" id="176857"/>
    <lineage>
        <taxon>Eukaryota</taxon>
        <taxon>Viridiplantae</taxon>
        <taxon>Streptophyta</taxon>
        <taxon>Embryophyta</taxon>
        <taxon>Tracheophyta</taxon>
        <taxon>Spermatophyta</taxon>
        <taxon>Magnoliopsida</taxon>
        <taxon>eudicotyledons</taxon>
        <taxon>Gunneridae</taxon>
        <taxon>Pentapetalae</taxon>
        <taxon>rosids</taxon>
        <taxon>fabids</taxon>
        <taxon>Fagales</taxon>
        <taxon>Betulaceae</taxon>
        <taxon>Carpinus</taxon>
    </lineage>
</organism>
<reference evidence="2 3" key="1">
    <citation type="submission" date="2019-06" db="EMBL/GenBank/DDBJ databases">
        <title>A chromosomal-level reference genome of Carpinus fangiana (Coryloideae, Betulaceae).</title>
        <authorList>
            <person name="Yang X."/>
            <person name="Wang Z."/>
            <person name="Zhang L."/>
            <person name="Hao G."/>
            <person name="Liu J."/>
            <person name="Yang Y."/>
        </authorList>
    </citation>
    <scope>NUCLEOTIDE SEQUENCE [LARGE SCALE GENOMIC DNA]</scope>
    <source>
        <strain evidence="2">Cfa_2016G</strain>
        <tissue evidence="2">Leaf</tissue>
    </source>
</reference>
<evidence type="ECO:0000256" key="1">
    <source>
        <dbReference type="SAM" id="MobiDB-lite"/>
    </source>
</evidence>
<feature type="compositionally biased region" description="Basic residues" evidence="1">
    <location>
        <begin position="763"/>
        <end position="772"/>
    </location>
</feature>
<name>A0A5N6L2Y6_9ROSI</name>
<accession>A0A5N6L2Y6</accession>
<proteinExistence type="predicted"/>
<comment type="caution">
    <text evidence="2">The sequence shown here is derived from an EMBL/GenBank/DDBJ whole genome shotgun (WGS) entry which is preliminary data.</text>
</comment>
<evidence type="ECO:0000313" key="3">
    <source>
        <dbReference type="Proteomes" id="UP000327013"/>
    </source>
</evidence>
<gene>
    <name evidence="2" type="ORF">FH972_026074</name>
</gene>
<protein>
    <submittedName>
        <fullName evidence="2">Uncharacterized protein</fullName>
    </submittedName>
</protein>
<feature type="compositionally biased region" description="Basic and acidic residues" evidence="1">
    <location>
        <begin position="717"/>
        <end position="727"/>
    </location>
</feature>
<dbReference type="Proteomes" id="UP000327013">
    <property type="component" value="Unassembled WGS sequence"/>
</dbReference>
<feature type="compositionally biased region" description="Basic and acidic residues" evidence="1">
    <location>
        <begin position="739"/>
        <end position="748"/>
    </location>
</feature>
<keyword evidence="3" id="KW-1185">Reference proteome</keyword>
<feature type="region of interest" description="Disordered" evidence="1">
    <location>
        <begin position="924"/>
        <end position="943"/>
    </location>
</feature>
<dbReference type="AlphaFoldDB" id="A0A5N6L2Y6"/>
<dbReference type="EMBL" id="VIBQ01000076">
    <property type="protein sequence ID" value="KAB8627241.1"/>
    <property type="molecule type" value="Genomic_DNA"/>
</dbReference>
<sequence length="943" mass="97379">MALEFLRGMGRFVGHAKSLRSFNGDLNPAGRDVVAAAGLVAVLATAREAGATFGHRSSRLADGGALAAVAVGVVLLGAEGAMSSDGAGTFAIPRHHSAQAMGRAARGLAKAATETHVTHAVQQAVGHCGSCWRDIGARGARAARAVLLEAGDVSSQAGREAGCRLGRGRRVGAEVSKRLGGAEVGADGEASLGVWEAEETGRLVSNAAVESGILGTDVAEVSRGRAVQLSPLRVERVRVLRQWRTHAVGVAVDVDLARVAGAVRGVAQAQLMSQAVDELAVCGRDLGGEGEHFTGVGVALEQEQLRVVAESDGRGHGGLGVELGRANWAVLLLELAATLALLPLDAVSLGLGEHLFVLDTQLAAVEVQVIHGLDDGGRLLRRGEVGKGQAAEDAVVKVIVEGIGQGQGHVGHDGDQLLLLDGKGDVLDDDCGGDEVLVGVGADMVVAHLAGVVDGRGVAEAVEGVGLDGLGLLEPHGGQAGAGGALALLAARGGTEGGEGVAVAVGVGVPGRGHGHVVLAAAAAAAAAATVGTSHGLVHLVAVAGRVEARLDVVHGVGLVEVAVVGAHGVAVQGVGLVRVRGAGRAGGGGGVVVQVVLVEVVHNPTATAALGRRKAVGRSCRAGRGGGRSGLRGERRSRRVSLCAAAENKKRTAGTRGGGRCSREVVCDAECAEGRRCRGFLSSPVVVVSSERGAGGSSKRRRERSQLAKMGRRGGGGKEREREQKRHYLIGRRGMNGRRGESEEGKKQTHGRLSSQTGGSKERRRGRARAPSLKRFRFPTKLAKSTNVQRPRCDWTRALQQGAAAGPAFRRINRQPCPLLLDKGLRHRLRGPLTDHYSASGCSPLEVRKLFTRAQCPAPVPRQATTQMKVPRLAHLSCMQASPPRPRAVSCLWQQLRTCDHDVSSLFFASAVMRREIFITLDKPAGGSTVPGPGRRSDVGWR</sequence>
<evidence type="ECO:0000313" key="2">
    <source>
        <dbReference type="EMBL" id="KAB8627241.1"/>
    </source>
</evidence>